<keyword evidence="1" id="KW-0812">Transmembrane</keyword>
<organism evidence="2 3">
    <name type="scientific">Thermoactinomyces daqus</name>
    <dbReference type="NCBI Taxonomy" id="1329516"/>
    <lineage>
        <taxon>Bacteria</taxon>
        <taxon>Bacillati</taxon>
        <taxon>Bacillota</taxon>
        <taxon>Bacilli</taxon>
        <taxon>Bacillales</taxon>
        <taxon>Thermoactinomycetaceae</taxon>
        <taxon>Thermoactinomyces</taxon>
    </lineage>
</organism>
<proteinExistence type="predicted"/>
<keyword evidence="1" id="KW-1133">Transmembrane helix</keyword>
<dbReference type="RefSeq" id="WP_052154020.1">
    <property type="nucleotide sequence ID" value="NZ_JACEIP010000014.1"/>
</dbReference>
<keyword evidence="3" id="KW-1185">Reference proteome</keyword>
<evidence type="ECO:0000313" key="2">
    <source>
        <dbReference type="EMBL" id="MBA4543340.1"/>
    </source>
</evidence>
<dbReference type="EMBL" id="JACEIP010000014">
    <property type="protein sequence ID" value="MBA4543340.1"/>
    <property type="molecule type" value="Genomic_DNA"/>
</dbReference>
<feature type="transmembrane region" description="Helical" evidence="1">
    <location>
        <begin position="92"/>
        <end position="114"/>
    </location>
</feature>
<dbReference type="Pfam" id="PF10710">
    <property type="entry name" value="DUF2512"/>
    <property type="match status" value="1"/>
</dbReference>
<reference evidence="2 3" key="1">
    <citation type="submission" date="2020-07" db="EMBL/GenBank/DDBJ databases">
        <authorList>
            <person name="Feng H."/>
        </authorList>
    </citation>
    <scope>NUCLEOTIDE SEQUENCE [LARGE SCALE GENOMIC DNA]</scope>
    <source>
        <strain evidence="3">s-11</strain>
    </source>
</reference>
<comment type="caution">
    <text evidence="2">The sequence shown here is derived from an EMBL/GenBank/DDBJ whole genome shotgun (WGS) entry which is preliminary data.</text>
</comment>
<keyword evidence="1" id="KW-0472">Membrane</keyword>
<protein>
    <submittedName>
        <fullName evidence="2">DUF2512 family protein</fullName>
    </submittedName>
</protein>
<dbReference type="Proteomes" id="UP000530514">
    <property type="component" value="Unassembled WGS sequence"/>
</dbReference>
<dbReference type="AlphaFoldDB" id="A0A7W1XAY9"/>
<dbReference type="OrthoDB" id="2111682at2"/>
<evidence type="ECO:0000313" key="3">
    <source>
        <dbReference type="Proteomes" id="UP000530514"/>
    </source>
</evidence>
<accession>A0A7W1XAY9</accession>
<evidence type="ECO:0000256" key="1">
    <source>
        <dbReference type="SAM" id="Phobius"/>
    </source>
</evidence>
<dbReference type="InterPro" id="IPR019649">
    <property type="entry name" value="DUF2512"/>
</dbReference>
<feature type="transmembrane region" description="Helical" evidence="1">
    <location>
        <begin position="58"/>
        <end position="80"/>
    </location>
</feature>
<sequence length="130" mass="15126">MNHVMHLIIKFLLTSMILYAILGFIYGIDSSTVLLTSVILTLIGYFGDLFLLPRMGNVFTTVSDLILSFIVVWALGTWLFDRDIGTQDYQTNLVPLFQISLVIAIVYTVVDWFYHRWLFKYMGRKEVFSR</sequence>
<name>A0A7W1XAY9_9BACL</name>
<gene>
    <name evidence="2" type="ORF">H1164_10575</name>
</gene>
<feature type="transmembrane region" description="Helical" evidence="1">
    <location>
        <begin position="7"/>
        <end position="26"/>
    </location>
</feature>
<feature type="transmembrane region" description="Helical" evidence="1">
    <location>
        <begin position="32"/>
        <end position="51"/>
    </location>
</feature>